<evidence type="ECO:0000256" key="1">
    <source>
        <dbReference type="SAM" id="SignalP"/>
    </source>
</evidence>
<feature type="chain" id="PRO_5026103332" evidence="1">
    <location>
        <begin position="25"/>
        <end position="260"/>
    </location>
</feature>
<accession>A0A6I0F1U5</accession>
<gene>
    <name evidence="3" type="ORF">F9B85_05820</name>
</gene>
<dbReference type="Gene3D" id="3.30.457.10">
    <property type="entry name" value="Copper amine oxidase-like, N-terminal domain"/>
    <property type="match status" value="1"/>
</dbReference>
<protein>
    <submittedName>
        <fullName evidence="3">Copper amine oxidase N-terminal domain-containing protein</fullName>
    </submittedName>
</protein>
<feature type="signal peptide" evidence="1">
    <location>
        <begin position="1"/>
        <end position="24"/>
    </location>
</feature>
<keyword evidence="1" id="KW-0732">Signal</keyword>
<dbReference type="InterPro" id="IPR012854">
    <property type="entry name" value="Cu_amine_oxidase-like_N"/>
</dbReference>
<evidence type="ECO:0000259" key="2">
    <source>
        <dbReference type="Pfam" id="PF07833"/>
    </source>
</evidence>
<dbReference type="OrthoDB" id="268113at2"/>
<comment type="caution">
    <text evidence="3">The sequence shown here is derived from an EMBL/GenBank/DDBJ whole genome shotgun (WGS) entry which is preliminary data.</text>
</comment>
<evidence type="ECO:0000313" key="3">
    <source>
        <dbReference type="EMBL" id="KAB2953425.1"/>
    </source>
</evidence>
<dbReference type="EMBL" id="WBXO01000003">
    <property type="protein sequence ID" value="KAB2953425.1"/>
    <property type="molecule type" value="Genomic_DNA"/>
</dbReference>
<dbReference type="Pfam" id="PF07833">
    <property type="entry name" value="Cu_amine_oxidN1"/>
    <property type="match status" value="1"/>
</dbReference>
<reference evidence="3 4" key="1">
    <citation type="submission" date="2019-10" db="EMBL/GenBank/DDBJ databases">
        <title>Whole-genome sequence of the extremophile Heliorestis acidaminivorans DSM 24790.</title>
        <authorList>
            <person name="Kyndt J.A."/>
            <person name="Meyer T.E."/>
        </authorList>
    </citation>
    <scope>NUCLEOTIDE SEQUENCE [LARGE SCALE GENOMIC DNA]</scope>
    <source>
        <strain evidence="3 4">DSM 24790</strain>
    </source>
</reference>
<name>A0A6I0F1U5_9FIRM</name>
<dbReference type="Proteomes" id="UP000468766">
    <property type="component" value="Unassembled WGS sequence"/>
</dbReference>
<dbReference type="InterPro" id="IPR036582">
    <property type="entry name" value="Mao_N_sf"/>
</dbReference>
<keyword evidence="4" id="KW-1185">Reference proteome</keyword>
<dbReference type="AlphaFoldDB" id="A0A6I0F1U5"/>
<evidence type="ECO:0000313" key="4">
    <source>
        <dbReference type="Proteomes" id="UP000468766"/>
    </source>
</evidence>
<feature type="domain" description="Copper amine oxidase-like N-terminal" evidence="2">
    <location>
        <begin position="45"/>
        <end position="134"/>
    </location>
</feature>
<dbReference type="SUPFAM" id="SSF55383">
    <property type="entry name" value="Copper amine oxidase, domain N"/>
    <property type="match status" value="1"/>
</dbReference>
<sequence length="260" mass="29503">MKRVKKSILLTFIFLLTALSSAQALEPEVIVDIDPDGYASYGDKMKALLVNDRAMLPLRDIAEKMGYRTEWHAAEKKIVMKKGNVTVSLVIDSNEAIVNGKPISLDSPAKLIQNKTYVPVRFVSEATNHNVYFSQRAVDYGYPAEIFITFYNMVPDEEWISIYSDHHNYSYYFCEDYLYPNPCYQSLNSYGKTNRNIGIGSTVEEVRKAYGIPRHNSLDRSQSGTLSYWGPFTPQSGDLNALEFTFENGKVVELIVPYGN</sequence>
<proteinExistence type="predicted"/>
<dbReference type="RefSeq" id="WP_151619445.1">
    <property type="nucleotide sequence ID" value="NZ_WBXO01000003.1"/>
</dbReference>
<organism evidence="3 4">
    <name type="scientific">Heliorestis acidaminivorans</name>
    <dbReference type="NCBI Taxonomy" id="553427"/>
    <lineage>
        <taxon>Bacteria</taxon>
        <taxon>Bacillati</taxon>
        <taxon>Bacillota</taxon>
        <taxon>Clostridia</taxon>
        <taxon>Eubacteriales</taxon>
        <taxon>Heliobacteriaceae</taxon>
        <taxon>Heliorestis</taxon>
    </lineage>
</organism>